<dbReference type="Proteomes" id="UP001157017">
    <property type="component" value="Unassembled WGS sequence"/>
</dbReference>
<accession>A0ABQ6JK09</accession>
<name>A0ABQ6JK09_9ACTN</name>
<gene>
    <name evidence="2" type="ORF">GCM10025868_38510</name>
</gene>
<evidence type="ECO:0000313" key="2">
    <source>
        <dbReference type="EMBL" id="GMA88601.1"/>
    </source>
</evidence>
<feature type="compositionally biased region" description="Polar residues" evidence="1">
    <location>
        <begin position="107"/>
        <end position="127"/>
    </location>
</feature>
<evidence type="ECO:0000313" key="3">
    <source>
        <dbReference type="Proteomes" id="UP001157017"/>
    </source>
</evidence>
<sequence>MRDRVAAHQVQPHRLLGADRVEGSAQRAHHQVLVAVRYLVAALALGDDPGRAVDHGGADVVVQVERQPQAVEAGAEVRAGGGHQHAGAAADADHRLPAHPSRPSARATVTASAGTRTGSMSAPSTVRSAHWGPSGRARSP</sequence>
<feature type="region of interest" description="Disordered" evidence="1">
    <location>
        <begin position="71"/>
        <end position="140"/>
    </location>
</feature>
<evidence type="ECO:0000256" key="1">
    <source>
        <dbReference type="SAM" id="MobiDB-lite"/>
    </source>
</evidence>
<reference evidence="3" key="1">
    <citation type="journal article" date="2019" name="Int. J. Syst. Evol. Microbiol.">
        <title>The Global Catalogue of Microorganisms (GCM) 10K type strain sequencing project: providing services to taxonomists for standard genome sequencing and annotation.</title>
        <authorList>
            <consortium name="The Broad Institute Genomics Platform"/>
            <consortium name="The Broad Institute Genome Sequencing Center for Infectious Disease"/>
            <person name="Wu L."/>
            <person name="Ma J."/>
        </authorList>
    </citation>
    <scope>NUCLEOTIDE SEQUENCE [LARGE SCALE GENOMIC DNA]</scope>
    <source>
        <strain evidence="3">NBRC 108730</strain>
    </source>
</reference>
<keyword evidence="3" id="KW-1185">Reference proteome</keyword>
<dbReference type="EMBL" id="BSUZ01000001">
    <property type="protein sequence ID" value="GMA88601.1"/>
    <property type="molecule type" value="Genomic_DNA"/>
</dbReference>
<protein>
    <submittedName>
        <fullName evidence="2">Uncharacterized protein</fullName>
    </submittedName>
</protein>
<proteinExistence type="predicted"/>
<organism evidence="2 3">
    <name type="scientific">Angustibacter aerolatus</name>
    <dbReference type="NCBI Taxonomy" id="1162965"/>
    <lineage>
        <taxon>Bacteria</taxon>
        <taxon>Bacillati</taxon>
        <taxon>Actinomycetota</taxon>
        <taxon>Actinomycetes</taxon>
        <taxon>Kineosporiales</taxon>
        <taxon>Kineosporiaceae</taxon>
    </lineage>
</organism>
<comment type="caution">
    <text evidence="2">The sequence shown here is derived from an EMBL/GenBank/DDBJ whole genome shotgun (WGS) entry which is preliminary data.</text>
</comment>